<sequence length="74" mass="8654">MPVPSKLAQKIKKFVKRRYGKTLQPTREEDVVKEEHWYRNVFAFEEGSSRSKCWSSLISVSFSYLTSTMSEESS</sequence>
<dbReference type="Proteomes" id="UP000886595">
    <property type="component" value="Unassembled WGS sequence"/>
</dbReference>
<comment type="caution">
    <text evidence="1">The sequence shown here is derived from an EMBL/GenBank/DDBJ whole genome shotgun (WGS) entry which is preliminary data.</text>
</comment>
<protein>
    <submittedName>
        <fullName evidence="1">Uncharacterized protein</fullName>
    </submittedName>
</protein>
<dbReference type="AlphaFoldDB" id="A0A8X7R6W3"/>
<accession>A0A8X7R6W3</accession>
<reference evidence="1 2" key="1">
    <citation type="submission" date="2020-02" db="EMBL/GenBank/DDBJ databases">
        <authorList>
            <person name="Ma Q."/>
            <person name="Huang Y."/>
            <person name="Song X."/>
            <person name="Pei D."/>
        </authorList>
    </citation>
    <scope>NUCLEOTIDE SEQUENCE [LARGE SCALE GENOMIC DNA]</scope>
    <source>
        <strain evidence="1">Sxm20200214</strain>
        <tissue evidence="1">Leaf</tissue>
    </source>
</reference>
<dbReference type="EMBL" id="JAAMPC010000011">
    <property type="protein sequence ID" value="KAG2283609.1"/>
    <property type="molecule type" value="Genomic_DNA"/>
</dbReference>
<organism evidence="1 2">
    <name type="scientific">Brassica carinata</name>
    <name type="common">Ethiopian mustard</name>
    <name type="synonym">Abyssinian cabbage</name>
    <dbReference type="NCBI Taxonomy" id="52824"/>
    <lineage>
        <taxon>Eukaryota</taxon>
        <taxon>Viridiplantae</taxon>
        <taxon>Streptophyta</taxon>
        <taxon>Embryophyta</taxon>
        <taxon>Tracheophyta</taxon>
        <taxon>Spermatophyta</taxon>
        <taxon>Magnoliopsida</taxon>
        <taxon>eudicotyledons</taxon>
        <taxon>Gunneridae</taxon>
        <taxon>Pentapetalae</taxon>
        <taxon>rosids</taxon>
        <taxon>malvids</taxon>
        <taxon>Brassicales</taxon>
        <taxon>Brassicaceae</taxon>
        <taxon>Brassiceae</taxon>
        <taxon>Brassica</taxon>
    </lineage>
</organism>
<proteinExistence type="predicted"/>
<keyword evidence="2" id="KW-1185">Reference proteome</keyword>
<gene>
    <name evidence="1" type="ORF">Bca52824_054829</name>
</gene>
<evidence type="ECO:0000313" key="2">
    <source>
        <dbReference type="Proteomes" id="UP000886595"/>
    </source>
</evidence>
<name>A0A8X7R6W3_BRACI</name>
<evidence type="ECO:0000313" key="1">
    <source>
        <dbReference type="EMBL" id="KAG2283609.1"/>
    </source>
</evidence>